<dbReference type="Pfam" id="PF02954">
    <property type="entry name" value="HTH_8"/>
    <property type="match status" value="1"/>
</dbReference>
<dbReference type="PROSITE" id="PS50045">
    <property type="entry name" value="SIGMA54_INTERACT_4"/>
    <property type="match status" value="1"/>
</dbReference>
<dbReference type="GO" id="GO:0000160">
    <property type="term" value="P:phosphorelay signal transduction system"/>
    <property type="evidence" value="ECO:0007669"/>
    <property type="project" value="InterPro"/>
</dbReference>
<dbReference type="Pfam" id="PF00158">
    <property type="entry name" value="Sigma54_activat"/>
    <property type="match status" value="1"/>
</dbReference>
<dbReference type="PROSITE" id="PS00676">
    <property type="entry name" value="SIGMA54_INTERACT_2"/>
    <property type="match status" value="1"/>
</dbReference>
<dbReference type="InterPro" id="IPR003593">
    <property type="entry name" value="AAA+_ATPase"/>
</dbReference>
<dbReference type="SMART" id="SM00448">
    <property type="entry name" value="REC"/>
    <property type="match status" value="1"/>
</dbReference>
<dbReference type="PANTHER" id="PTHR32071:SF113">
    <property type="entry name" value="ALGINATE BIOSYNTHESIS TRANSCRIPTIONAL REGULATORY PROTEIN ALGB"/>
    <property type="match status" value="1"/>
</dbReference>
<evidence type="ECO:0000256" key="1">
    <source>
        <dbReference type="ARBA" id="ARBA00022741"/>
    </source>
</evidence>
<keyword evidence="7" id="KW-0597">Phosphoprotein</keyword>
<feature type="domain" description="Sigma-54 factor interaction" evidence="9">
    <location>
        <begin position="156"/>
        <end position="385"/>
    </location>
</feature>
<dbReference type="InterPro" id="IPR025943">
    <property type="entry name" value="Sigma_54_int_dom_ATP-bd_2"/>
</dbReference>
<keyword evidence="6" id="KW-0804">Transcription</keyword>
<evidence type="ECO:0000259" key="9">
    <source>
        <dbReference type="PROSITE" id="PS50045"/>
    </source>
</evidence>
<dbReference type="CDD" id="cd00009">
    <property type="entry name" value="AAA"/>
    <property type="match status" value="1"/>
</dbReference>
<dbReference type="Proteomes" id="UP000614216">
    <property type="component" value="Unassembled WGS sequence"/>
</dbReference>
<evidence type="ECO:0000256" key="8">
    <source>
        <dbReference type="SAM" id="Coils"/>
    </source>
</evidence>
<feature type="modified residue" description="4-aspartylphosphate" evidence="7">
    <location>
        <position position="56"/>
    </location>
</feature>
<organism evidence="11 12">
    <name type="scientific">Fulvivirga marina</name>
    <dbReference type="NCBI Taxonomy" id="2494733"/>
    <lineage>
        <taxon>Bacteria</taxon>
        <taxon>Pseudomonadati</taxon>
        <taxon>Bacteroidota</taxon>
        <taxon>Cytophagia</taxon>
        <taxon>Cytophagales</taxon>
        <taxon>Fulvivirgaceae</taxon>
        <taxon>Fulvivirga</taxon>
    </lineage>
</organism>
<keyword evidence="4" id="KW-0238">DNA-binding</keyword>
<evidence type="ECO:0000256" key="6">
    <source>
        <dbReference type="ARBA" id="ARBA00023163"/>
    </source>
</evidence>
<proteinExistence type="predicted"/>
<dbReference type="SMART" id="SM00382">
    <property type="entry name" value="AAA"/>
    <property type="match status" value="1"/>
</dbReference>
<dbReference type="PANTHER" id="PTHR32071">
    <property type="entry name" value="TRANSCRIPTIONAL REGULATORY PROTEIN"/>
    <property type="match status" value="1"/>
</dbReference>
<dbReference type="CDD" id="cd00156">
    <property type="entry name" value="REC"/>
    <property type="match status" value="1"/>
</dbReference>
<dbReference type="Gene3D" id="1.10.8.60">
    <property type="match status" value="1"/>
</dbReference>
<dbReference type="Pfam" id="PF00072">
    <property type="entry name" value="Response_reg"/>
    <property type="match status" value="1"/>
</dbReference>
<dbReference type="RefSeq" id="WP_202855780.1">
    <property type="nucleotide sequence ID" value="NZ_JAEUGD010000023.1"/>
</dbReference>
<keyword evidence="8" id="KW-0175">Coiled coil</keyword>
<name>A0A937FXI6_9BACT</name>
<evidence type="ECO:0000256" key="4">
    <source>
        <dbReference type="ARBA" id="ARBA00023125"/>
    </source>
</evidence>
<sequence>MNKVAANVLVIDDDPDVLHTARVVLKPQFSSITVESNPEQINYLINHNQYDVILLDMNYTTGATSGKEGLFWLKNIITKNPMQQVIMMTAYGDIKLAVEAMKIGASDFVVKPWENEKLQATVYAAYNLSQSKKEVEELKNKNSNLKKLLGSTEETIIGHSASMKNIFSAVDKVASTDANVLILGDNGTGKEMIARSIHNRSNRSAKVFIKVDLGAISENLFESELFGHKKGAFTDAREERIGRFELADGGTLFLDEIGNLSLAMQAKLLTAIQHKEIVKVGNNVTTPVDCRIVAATNSNLLQMVAEGKFREDLLYRINTVEIHVPRLRDRTEDIPLLANHFLNIYAQKYRKPTLSINKKAMEYLCRHSWPGNIRELQHAIERAVIMADDNILRQENFLLSNKMTSADSGDSINMDKVEKSTIEKAIAKNKGNISKAAKELGLGRTTIYRKMDKYGIRY</sequence>
<evidence type="ECO:0000259" key="10">
    <source>
        <dbReference type="PROSITE" id="PS50110"/>
    </source>
</evidence>
<reference evidence="11" key="1">
    <citation type="submission" date="2021-01" db="EMBL/GenBank/DDBJ databases">
        <title>Fulvivirga kasyanovii gen. nov., sp nov., a novel member of the phylum Bacteroidetes isolated from seawater in a mussel farm.</title>
        <authorList>
            <person name="Zhao L.-H."/>
            <person name="Wang Z.-J."/>
        </authorList>
    </citation>
    <scope>NUCLEOTIDE SEQUENCE</scope>
    <source>
        <strain evidence="11">29W222</strain>
    </source>
</reference>
<evidence type="ECO:0000313" key="12">
    <source>
        <dbReference type="Proteomes" id="UP000614216"/>
    </source>
</evidence>
<dbReference type="InterPro" id="IPR001789">
    <property type="entry name" value="Sig_transdc_resp-reg_receiver"/>
</dbReference>
<dbReference type="SUPFAM" id="SSF52172">
    <property type="entry name" value="CheY-like"/>
    <property type="match status" value="1"/>
</dbReference>
<dbReference type="SUPFAM" id="SSF52540">
    <property type="entry name" value="P-loop containing nucleoside triphosphate hydrolases"/>
    <property type="match status" value="1"/>
</dbReference>
<keyword evidence="12" id="KW-1185">Reference proteome</keyword>
<feature type="coiled-coil region" evidence="8">
    <location>
        <begin position="128"/>
        <end position="155"/>
    </location>
</feature>
<evidence type="ECO:0000256" key="3">
    <source>
        <dbReference type="ARBA" id="ARBA00023015"/>
    </source>
</evidence>
<dbReference type="GO" id="GO:0043565">
    <property type="term" value="F:sequence-specific DNA binding"/>
    <property type="evidence" value="ECO:0007669"/>
    <property type="project" value="InterPro"/>
</dbReference>
<dbReference type="Gene3D" id="3.40.50.300">
    <property type="entry name" value="P-loop containing nucleotide triphosphate hydrolases"/>
    <property type="match status" value="1"/>
</dbReference>
<dbReference type="FunFam" id="1.10.8.60:FF:000014">
    <property type="entry name" value="DNA-binding transcriptional regulator NtrC"/>
    <property type="match status" value="1"/>
</dbReference>
<dbReference type="Gene3D" id="1.10.10.60">
    <property type="entry name" value="Homeodomain-like"/>
    <property type="match status" value="1"/>
</dbReference>
<evidence type="ECO:0000256" key="2">
    <source>
        <dbReference type="ARBA" id="ARBA00022840"/>
    </source>
</evidence>
<dbReference type="FunFam" id="3.40.50.300:FF:000006">
    <property type="entry name" value="DNA-binding transcriptional regulator NtrC"/>
    <property type="match status" value="1"/>
</dbReference>
<dbReference type="InterPro" id="IPR058031">
    <property type="entry name" value="AAA_lid_NorR"/>
</dbReference>
<keyword evidence="5" id="KW-0010">Activator</keyword>
<dbReference type="InterPro" id="IPR002078">
    <property type="entry name" value="Sigma_54_int"/>
</dbReference>
<evidence type="ECO:0000256" key="5">
    <source>
        <dbReference type="ARBA" id="ARBA00023159"/>
    </source>
</evidence>
<dbReference type="Gene3D" id="3.40.50.2300">
    <property type="match status" value="1"/>
</dbReference>
<dbReference type="GO" id="GO:0005524">
    <property type="term" value="F:ATP binding"/>
    <property type="evidence" value="ECO:0007669"/>
    <property type="project" value="UniProtKB-KW"/>
</dbReference>
<keyword evidence="2" id="KW-0067">ATP-binding</keyword>
<protein>
    <submittedName>
        <fullName evidence="11">Sigma-54-dependent Fis family transcriptional regulator</fullName>
    </submittedName>
</protein>
<dbReference type="PRINTS" id="PR01590">
    <property type="entry name" value="HTHFIS"/>
</dbReference>
<gene>
    <name evidence="11" type="ORF">JMN32_07975</name>
</gene>
<evidence type="ECO:0000313" key="11">
    <source>
        <dbReference type="EMBL" id="MBL6446241.1"/>
    </source>
</evidence>
<dbReference type="EMBL" id="JAEUGD010000023">
    <property type="protein sequence ID" value="MBL6446241.1"/>
    <property type="molecule type" value="Genomic_DNA"/>
</dbReference>
<keyword evidence="1" id="KW-0547">Nucleotide-binding</keyword>
<dbReference type="InterPro" id="IPR009057">
    <property type="entry name" value="Homeodomain-like_sf"/>
</dbReference>
<dbReference type="AlphaFoldDB" id="A0A937FXI6"/>
<keyword evidence="3" id="KW-0805">Transcription regulation</keyword>
<feature type="domain" description="Response regulatory" evidence="10">
    <location>
        <begin position="7"/>
        <end position="126"/>
    </location>
</feature>
<accession>A0A937FXI6</accession>
<dbReference type="InterPro" id="IPR025944">
    <property type="entry name" value="Sigma_54_int_dom_CS"/>
</dbReference>
<evidence type="ECO:0000256" key="7">
    <source>
        <dbReference type="PROSITE-ProRule" id="PRU00169"/>
    </source>
</evidence>
<dbReference type="PROSITE" id="PS50110">
    <property type="entry name" value="RESPONSE_REGULATORY"/>
    <property type="match status" value="1"/>
</dbReference>
<dbReference type="GO" id="GO:0006355">
    <property type="term" value="P:regulation of DNA-templated transcription"/>
    <property type="evidence" value="ECO:0007669"/>
    <property type="project" value="InterPro"/>
</dbReference>
<comment type="caution">
    <text evidence="11">The sequence shown here is derived from an EMBL/GenBank/DDBJ whole genome shotgun (WGS) entry which is preliminary data.</text>
</comment>
<dbReference type="SUPFAM" id="SSF46689">
    <property type="entry name" value="Homeodomain-like"/>
    <property type="match status" value="1"/>
</dbReference>
<dbReference type="InterPro" id="IPR027417">
    <property type="entry name" value="P-loop_NTPase"/>
</dbReference>
<dbReference type="InterPro" id="IPR002197">
    <property type="entry name" value="HTH_Fis"/>
</dbReference>
<dbReference type="Pfam" id="PF25601">
    <property type="entry name" value="AAA_lid_14"/>
    <property type="match status" value="1"/>
</dbReference>
<dbReference type="PROSITE" id="PS00688">
    <property type="entry name" value="SIGMA54_INTERACT_3"/>
    <property type="match status" value="1"/>
</dbReference>
<dbReference type="InterPro" id="IPR011006">
    <property type="entry name" value="CheY-like_superfamily"/>
</dbReference>